<name>A0ABW6A521_9BACT</name>
<gene>
    <name evidence="1" type="ORF">ACFS6H_11610</name>
</gene>
<protein>
    <recommendedName>
        <fullName evidence="3">Four helix bundle protein</fullName>
    </recommendedName>
</protein>
<evidence type="ECO:0000313" key="2">
    <source>
        <dbReference type="Proteomes" id="UP001597511"/>
    </source>
</evidence>
<accession>A0ABW6A521</accession>
<comment type="caution">
    <text evidence="1">The sequence shown here is derived from an EMBL/GenBank/DDBJ whole genome shotgun (WGS) entry which is preliminary data.</text>
</comment>
<keyword evidence="2" id="KW-1185">Reference proteome</keyword>
<evidence type="ECO:0000313" key="1">
    <source>
        <dbReference type="EMBL" id="MFD2920362.1"/>
    </source>
</evidence>
<dbReference type="RefSeq" id="WP_386098560.1">
    <property type="nucleotide sequence ID" value="NZ_JBHUOZ010000003.1"/>
</dbReference>
<reference evidence="2" key="1">
    <citation type="journal article" date="2019" name="Int. J. Syst. Evol. Microbiol.">
        <title>The Global Catalogue of Microorganisms (GCM) 10K type strain sequencing project: providing services to taxonomists for standard genome sequencing and annotation.</title>
        <authorList>
            <consortium name="The Broad Institute Genomics Platform"/>
            <consortium name="The Broad Institute Genome Sequencing Center for Infectious Disease"/>
            <person name="Wu L."/>
            <person name="Ma J."/>
        </authorList>
    </citation>
    <scope>NUCLEOTIDE SEQUENCE [LARGE SCALE GENOMIC DNA]</scope>
    <source>
        <strain evidence="2">KCTC 23299</strain>
    </source>
</reference>
<organism evidence="1 2">
    <name type="scientific">Terrimonas rubra</name>
    <dbReference type="NCBI Taxonomy" id="1035890"/>
    <lineage>
        <taxon>Bacteria</taxon>
        <taxon>Pseudomonadati</taxon>
        <taxon>Bacteroidota</taxon>
        <taxon>Chitinophagia</taxon>
        <taxon>Chitinophagales</taxon>
        <taxon>Chitinophagaceae</taxon>
        <taxon>Terrimonas</taxon>
    </lineage>
</organism>
<sequence>MKIDATYLMVVFNNEARRVFLQVNNIFESVAMHISRTSDENLFQQTKARYTDELKERLEIIFKNLKESHSDMQDMEQFSHRAKDAINYYLQQFLQYGN</sequence>
<proteinExistence type="predicted"/>
<evidence type="ECO:0008006" key="3">
    <source>
        <dbReference type="Google" id="ProtNLM"/>
    </source>
</evidence>
<dbReference type="Proteomes" id="UP001597511">
    <property type="component" value="Unassembled WGS sequence"/>
</dbReference>
<dbReference type="EMBL" id="JBHUOZ010000003">
    <property type="protein sequence ID" value="MFD2920362.1"/>
    <property type="molecule type" value="Genomic_DNA"/>
</dbReference>